<dbReference type="AlphaFoldDB" id="A0A444HEL8"/>
<keyword evidence="4" id="KW-1185">Reference proteome</keyword>
<comment type="caution">
    <text evidence="3">The sequence shown here is derived from an EMBL/GenBank/DDBJ whole genome shotgun (WGS) entry which is preliminary data.</text>
</comment>
<gene>
    <name evidence="3" type="ORF">EPI11_00470</name>
</gene>
<sequence>MKKLLLFLMLSTSFIMSAQGETKLGINAGATLSNFTGDSSEDFKYGLDFLIGFGLEVPINDKLSLLANVNYERKTPKTFTEGYNNSEIPAKVRMHYITVPINAKYYIGPKKNFFVQAGPYAGFFVDDTFFIDGKEQTSEVAGGSEFKMLDLGISSGIGTQFKVDDKHHISLSLRNNLGLTNISDMPDYKIKMNAFNFVLTWESNM</sequence>
<evidence type="ECO:0000313" key="4">
    <source>
        <dbReference type="Proteomes" id="UP000287527"/>
    </source>
</evidence>
<keyword evidence="1" id="KW-0732">Signal</keyword>
<dbReference type="OrthoDB" id="893738at2"/>
<feature type="domain" description="Outer membrane protein beta-barrel" evidence="2">
    <location>
        <begin position="22"/>
        <end position="183"/>
    </location>
</feature>
<name>A0A444HEL8_9FLAO</name>
<dbReference type="Pfam" id="PF13568">
    <property type="entry name" value="OMP_b-brl_2"/>
    <property type="match status" value="1"/>
</dbReference>
<evidence type="ECO:0000259" key="2">
    <source>
        <dbReference type="Pfam" id="PF13568"/>
    </source>
</evidence>
<feature type="chain" id="PRO_5019009685" evidence="1">
    <location>
        <begin position="19"/>
        <end position="205"/>
    </location>
</feature>
<evidence type="ECO:0000256" key="1">
    <source>
        <dbReference type="SAM" id="SignalP"/>
    </source>
</evidence>
<protein>
    <submittedName>
        <fullName evidence="3">PorT family protein</fullName>
    </submittedName>
</protein>
<dbReference type="SUPFAM" id="SSF56925">
    <property type="entry name" value="OMPA-like"/>
    <property type="match status" value="1"/>
</dbReference>
<dbReference type="InterPro" id="IPR011250">
    <property type="entry name" value="OMP/PagP_B-barrel"/>
</dbReference>
<accession>A0A444HEL8</accession>
<dbReference type="RefSeq" id="WP_128387994.1">
    <property type="nucleotide sequence ID" value="NZ_SBII01000001.1"/>
</dbReference>
<evidence type="ECO:0000313" key="3">
    <source>
        <dbReference type="EMBL" id="RWX03438.1"/>
    </source>
</evidence>
<feature type="signal peptide" evidence="1">
    <location>
        <begin position="1"/>
        <end position="18"/>
    </location>
</feature>
<dbReference type="Proteomes" id="UP000287527">
    <property type="component" value="Unassembled WGS sequence"/>
</dbReference>
<proteinExistence type="predicted"/>
<organism evidence="3 4">
    <name type="scientific">Flavobacterium cerinum</name>
    <dbReference type="NCBI Taxonomy" id="2502784"/>
    <lineage>
        <taxon>Bacteria</taxon>
        <taxon>Pseudomonadati</taxon>
        <taxon>Bacteroidota</taxon>
        <taxon>Flavobacteriia</taxon>
        <taxon>Flavobacteriales</taxon>
        <taxon>Flavobacteriaceae</taxon>
        <taxon>Flavobacterium</taxon>
    </lineage>
</organism>
<dbReference type="EMBL" id="SBII01000001">
    <property type="protein sequence ID" value="RWX03438.1"/>
    <property type="molecule type" value="Genomic_DNA"/>
</dbReference>
<dbReference type="InterPro" id="IPR025665">
    <property type="entry name" value="Beta-barrel_OMP_2"/>
</dbReference>
<reference evidence="3 4" key="1">
    <citation type="submission" date="2019-01" db="EMBL/GenBank/DDBJ databases">
        <title>Flavobacterium sp. nov.,isolated from freshwater.</title>
        <authorList>
            <person name="Zhang R."/>
            <person name="Du Z.-J."/>
        </authorList>
    </citation>
    <scope>NUCLEOTIDE SEQUENCE [LARGE SCALE GENOMIC DNA]</scope>
    <source>
        <strain evidence="3 4">1E403</strain>
    </source>
</reference>